<dbReference type="InterPro" id="IPR021163">
    <property type="entry name" value="Ferredox_Rdtase_adrenod"/>
</dbReference>
<evidence type="ECO:0000313" key="12">
    <source>
        <dbReference type="EMBL" id="TVZ03402.1"/>
    </source>
</evidence>
<comment type="cofactor">
    <cofactor evidence="1 9">
        <name>FAD</name>
        <dbReference type="ChEBI" id="CHEBI:57692"/>
    </cofactor>
</comment>
<keyword evidence="6 10" id="KW-0521">NADP</keyword>
<dbReference type="EC" id="1.18.1.2" evidence="3"/>
<evidence type="ECO:0000256" key="8">
    <source>
        <dbReference type="ARBA" id="ARBA00047776"/>
    </source>
</evidence>
<dbReference type="Gene3D" id="3.40.50.720">
    <property type="entry name" value="NAD(P)-binding Rossmann-like Domain"/>
    <property type="match status" value="1"/>
</dbReference>
<comment type="catalytic activity">
    <reaction evidence="8">
        <text>2 reduced [2Fe-2S]-[ferredoxin] + NADP(+) + H(+) = 2 oxidized [2Fe-2S]-[ferredoxin] + NADPH</text>
        <dbReference type="Rhea" id="RHEA:20125"/>
        <dbReference type="Rhea" id="RHEA-COMP:10000"/>
        <dbReference type="Rhea" id="RHEA-COMP:10001"/>
        <dbReference type="ChEBI" id="CHEBI:15378"/>
        <dbReference type="ChEBI" id="CHEBI:33737"/>
        <dbReference type="ChEBI" id="CHEBI:33738"/>
        <dbReference type="ChEBI" id="CHEBI:57783"/>
        <dbReference type="ChEBI" id="CHEBI:58349"/>
        <dbReference type="EC" id="1.18.1.2"/>
    </reaction>
</comment>
<feature type="domain" description="FAD/NAD(P)-binding" evidence="11">
    <location>
        <begin position="3"/>
        <end position="167"/>
    </location>
</feature>
<gene>
    <name evidence="12" type="ORF">EAS64_23680</name>
</gene>
<dbReference type="PANTHER" id="PTHR48467">
    <property type="entry name" value="GLUTAMATE SYNTHASE 1 [NADH], CHLOROPLASTIC-LIKE"/>
    <property type="match status" value="1"/>
</dbReference>
<protein>
    <recommendedName>
        <fullName evidence="3">ferredoxin--NADP(+) reductase</fullName>
        <ecNumber evidence="3">1.18.1.2</ecNumber>
    </recommendedName>
</protein>
<keyword evidence="4" id="KW-0285">Flavoprotein</keyword>
<feature type="binding site" evidence="10">
    <location>
        <begin position="198"/>
        <end position="199"/>
    </location>
    <ligand>
        <name>NADP(+)</name>
        <dbReference type="ChEBI" id="CHEBI:58349"/>
    </ligand>
</feature>
<feature type="binding site" evidence="10">
    <location>
        <position position="210"/>
    </location>
    <ligand>
        <name>NADP(+)</name>
        <dbReference type="ChEBI" id="CHEBI:58349"/>
    </ligand>
</feature>
<dbReference type="PRINTS" id="PR00419">
    <property type="entry name" value="ADXRDTASE"/>
</dbReference>
<dbReference type="RefSeq" id="WP_145856134.1">
    <property type="nucleotide sequence ID" value="NZ_RPFW01000004.1"/>
</dbReference>
<reference evidence="12 13" key="1">
    <citation type="submission" date="2018-11" db="EMBL/GenBank/DDBJ databases">
        <title>Trebonia kvetii gen.nov., sp.nov., a novel acidophilic actinobacterium, and proposal of the new actinobacterial family Treboniaceae fam. nov.</title>
        <authorList>
            <person name="Rapoport D."/>
            <person name="Sagova-Mareckova M."/>
            <person name="Sedlacek I."/>
            <person name="Provaznik J."/>
            <person name="Kralova S."/>
            <person name="Pavlinic D."/>
            <person name="Benes V."/>
            <person name="Kopecky J."/>
        </authorList>
    </citation>
    <scope>NUCLEOTIDE SEQUENCE [LARGE SCALE GENOMIC DNA]</scope>
    <source>
        <strain evidence="12 13">15Tr583</strain>
    </source>
</reference>
<keyword evidence="5 9" id="KW-0274">FAD</keyword>
<feature type="binding site" evidence="9">
    <location>
        <position position="47"/>
    </location>
    <ligand>
        <name>FAD</name>
        <dbReference type="ChEBI" id="CHEBI:57692"/>
    </ligand>
</feature>
<evidence type="ECO:0000256" key="9">
    <source>
        <dbReference type="PIRSR" id="PIRSR000362-1"/>
    </source>
</evidence>
<dbReference type="EMBL" id="RPFW01000004">
    <property type="protein sequence ID" value="TVZ03402.1"/>
    <property type="molecule type" value="Genomic_DNA"/>
</dbReference>
<evidence type="ECO:0000256" key="7">
    <source>
        <dbReference type="ARBA" id="ARBA00023002"/>
    </source>
</evidence>
<evidence type="ECO:0000256" key="10">
    <source>
        <dbReference type="PIRSR" id="PIRSR000362-2"/>
    </source>
</evidence>
<evidence type="ECO:0000259" key="11">
    <source>
        <dbReference type="Pfam" id="PF07992"/>
    </source>
</evidence>
<dbReference type="PIRSF" id="PIRSF000362">
    <property type="entry name" value="FNR"/>
    <property type="match status" value="1"/>
</dbReference>
<dbReference type="InterPro" id="IPR023753">
    <property type="entry name" value="FAD/NAD-binding_dom"/>
</dbReference>
<keyword evidence="13" id="KW-1185">Reference proteome</keyword>
<comment type="caution">
    <text evidence="12">The sequence shown here is derived from an EMBL/GenBank/DDBJ whole genome shotgun (WGS) entry which is preliminary data.</text>
</comment>
<dbReference type="Proteomes" id="UP000460272">
    <property type="component" value="Unassembled WGS sequence"/>
</dbReference>
<name>A0A6P2BWD2_9ACTN</name>
<feature type="binding site" evidence="9">
    <location>
        <position position="371"/>
    </location>
    <ligand>
        <name>FAD</name>
        <dbReference type="ChEBI" id="CHEBI:57692"/>
    </ligand>
</feature>
<feature type="binding site" evidence="9">
    <location>
        <begin position="378"/>
        <end position="380"/>
    </location>
    <ligand>
        <name>FAD</name>
        <dbReference type="ChEBI" id="CHEBI:57692"/>
    </ligand>
</feature>
<evidence type="ECO:0000256" key="4">
    <source>
        <dbReference type="ARBA" id="ARBA00022630"/>
    </source>
</evidence>
<sequence length="482" mass="51136">MLRVAVVGSGPAGLYAAEALVKQAALLPAPVRIVVDVLDRLPTPFGLVRYGVAPDHKSIKSVANYLRRVLESPGVNFAGGVALGTHVTREDLLASYDAVIYATGAMRDRRLGIPGEDLPGSYAATDFVNWYCGHPDIEHSAFTLDAESVAVIGVGNVAVDVARILARDPAELEQTDIPEPVMAALRASKVREVHVIGRRGPAQAKFTTKELRELGELPGVHVWTDPAEMDLTEGFDRSGESAELAAADRRVRGNLVALTGWAGAPEGIAEGPGRKLRMRFWLRPVEIEASPSGTVAGLRLERTRLTAGGVFEGTGEFETLDAQMIMRSVGYQSVPLPGVPFDERTHTIPNASGRVLSDSGEPLPGEYVAGWLKRGPTGVIGTNKGDAAETVQALLADLAGGPEVGEGKLPRPGLLRHPDDDESADFPAGLACADLLTARGVEPVSYAQWLRISEAEEALAAALGRGERVKLPNGDAIWSAIR</sequence>
<dbReference type="PANTHER" id="PTHR48467:SF1">
    <property type="entry name" value="GLUTAMATE SYNTHASE 1 [NADH], CHLOROPLASTIC-LIKE"/>
    <property type="match status" value="1"/>
</dbReference>
<evidence type="ECO:0000313" key="13">
    <source>
        <dbReference type="Proteomes" id="UP000460272"/>
    </source>
</evidence>
<dbReference type="Pfam" id="PF07992">
    <property type="entry name" value="Pyr_redox_2"/>
    <property type="match status" value="1"/>
</dbReference>
<evidence type="ECO:0000256" key="1">
    <source>
        <dbReference type="ARBA" id="ARBA00001974"/>
    </source>
</evidence>
<dbReference type="Gene3D" id="3.50.50.60">
    <property type="entry name" value="FAD/NAD(P)-binding domain"/>
    <property type="match status" value="1"/>
</dbReference>
<evidence type="ECO:0000256" key="2">
    <source>
        <dbReference type="ARBA" id="ARBA00008312"/>
    </source>
</evidence>
<dbReference type="AlphaFoldDB" id="A0A6P2BWD2"/>
<evidence type="ECO:0000256" key="3">
    <source>
        <dbReference type="ARBA" id="ARBA00013223"/>
    </source>
</evidence>
<feature type="binding site" evidence="9">
    <location>
        <position position="12"/>
    </location>
    <ligand>
        <name>FAD</name>
        <dbReference type="ChEBI" id="CHEBI:57692"/>
    </ligand>
</feature>
<dbReference type="OrthoDB" id="289202at2"/>
<dbReference type="SUPFAM" id="SSF51971">
    <property type="entry name" value="Nucleotide-binding domain"/>
    <property type="match status" value="2"/>
</dbReference>
<proteinExistence type="inferred from homology"/>
<dbReference type="InterPro" id="IPR055275">
    <property type="entry name" value="Ferredox_Rdtase"/>
</dbReference>
<feature type="binding site" evidence="9">
    <location>
        <position position="83"/>
    </location>
    <ligand>
        <name>FAD</name>
        <dbReference type="ChEBI" id="CHEBI:57692"/>
    </ligand>
</feature>
<organism evidence="12 13">
    <name type="scientific">Trebonia kvetii</name>
    <dbReference type="NCBI Taxonomy" id="2480626"/>
    <lineage>
        <taxon>Bacteria</taxon>
        <taxon>Bacillati</taxon>
        <taxon>Actinomycetota</taxon>
        <taxon>Actinomycetes</taxon>
        <taxon>Streptosporangiales</taxon>
        <taxon>Treboniaceae</taxon>
        <taxon>Trebonia</taxon>
    </lineage>
</organism>
<dbReference type="InterPro" id="IPR036188">
    <property type="entry name" value="FAD/NAD-bd_sf"/>
</dbReference>
<accession>A0A6P2BWD2</accession>
<feature type="binding site" evidence="10">
    <location>
        <position position="378"/>
    </location>
    <ligand>
        <name>NADP(+)</name>
        <dbReference type="ChEBI" id="CHEBI:58349"/>
    </ligand>
</feature>
<dbReference type="GO" id="GO:0004324">
    <property type="term" value="F:ferredoxin-NADP+ reductase activity"/>
    <property type="evidence" value="ECO:0007669"/>
    <property type="project" value="UniProtKB-EC"/>
</dbReference>
<evidence type="ECO:0000256" key="6">
    <source>
        <dbReference type="ARBA" id="ARBA00022857"/>
    </source>
</evidence>
<keyword evidence="7" id="KW-0560">Oxidoreductase</keyword>
<comment type="similarity">
    <text evidence="2">Belongs to the ferredoxin--NADP reductase type 1 family.</text>
</comment>
<evidence type="ECO:0000256" key="5">
    <source>
        <dbReference type="ARBA" id="ARBA00022827"/>
    </source>
</evidence>